<accession>A0A0F7VTR8</accession>
<dbReference type="PIRSF" id="PIRSF017393">
    <property type="entry name" value="MTase_SAV2177"/>
    <property type="match status" value="1"/>
</dbReference>
<dbReference type="SUPFAM" id="SSF53335">
    <property type="entry name" value="S-adenosyl-L-methionine-dependent methyltransferases"/>
    <property type="match status" value="1"/>
</dbReference>
<reference evidence="2 3" key="1">
    <citation type="submission" date="2015-02" db="EMBL/GenBank/DDBJ databases">
        <authorList>
            <person name="Gomez-Escribano P.J."/>
        </authorList>
    </citation>
    <scope>NUCLEOTIDE SEQUENCE [LARGE SCALE GENOMIC DNA]</scope>
    <source>
        <strain evidence="3">C34 (DSM 42122 / NRRL B-24963)</strain>
    </source>
</reference>
<organism evidence="2 3">
    <name type="scientific">Streptomyces leeuwenhoekii</name>
    <dbReference type="NCBI Taxonomy" id="1437453"/>
    <lineage>
        <taxon>Bacteria</taxon>
        <taxon>Bacillati</taxon>
        <taxon>Actinomycetota</taxon>
        <taxon>Actinomycetes</taxon>
        <taxon>Kitasatosporales</taxon>
        <taxon>Streptomycetaceae</taxon>
        <taxon>Streptomyces</taxon>
    </lineage>
</organism>
<evidence type="ECO:0008006" key="4">
    <source>
        <dbReference type="Google" id="ProtNLM"/>
    </source>
</evidence>
<proteinExistence type="predicted"/>
<protein>
    <recommendedName>
        <fullName evidence="4">Methyltransferase</fullName>
    </recommendedName>
</protein>
<dbReference type="AlphaFoldDB" id="A0A0F7VTR8"/>
<dbReference type="Proteomes" id="UP000035016">
    <property type="component" value="Chromosome Chromosome"/>
</dbReference>
<dbReference type="InterPro" id="IPR029063">
    <property type="entry name" value="SAM-dependent_MTases_sf"/>
</dbReference>
<feature type="region of interest" description="Disordered" evidence="1">
    <location>
        <begin position="1"/>
        <end position="20"/>
    </location>
</feature>
<gene>
    <name evidence="2" type="primary">sle_24220</name>
</gene>
<dbReference type="KEGG" id="sle:sle_24220"/>
<dbReference type="Pfam" id="PF04672">
    <property type="entry name" value="Methyltransf_19"/>
    <property type="match status" value="1"/>
</dbReference>
<evidence type="ECO:0000313" key="3">
    <source>
        <dbReference type="Proteomes" id="UP000035016"/>
    </source>
</evidence>
<dbReference type="InterPro" id="IPR006764">
    <property type="entry name" value="SAM_dep_MeTrfase_SAV2177_type"/>
</dbReference>
<sequence>MGERQEPAQEPSVEAALGQDRAHSARMYDYYLGGKTNYAVDREAAEAVMRVFPAIEVVARVNRAYMHRAVRYLAHEDVRQFIDIGTGIPTAPNLHEVVQSIAPDARVIYVDNDPIVLVYADELLDGTPEGITCYVEGDVTQPEKVLEAVEAAKCIDFGQPVALSMHALLHFVPDDRDAYGIVSRLVDRLPSGSYLSLSHCTGDFEPEAWAAIVDTYEQRGTPAQVRTKAEVRRFFDQLELVDPGLVVAHRWRPEPASGPSLVTDAQVSLYAGVARKP</sequence>
<evidence type="ECO:0000313" key="2">
    <source>
        <dbReference type="EMBL" id="CQR61883.1"/>
    </source>
</evidence>
<dbReference type="EMBL" id="LN831790">
    <property type="protein sequence ID" value="CQR61883.1"/>
    <property type="molecule type" value="Genomic_DNA"/>
</dbReference>
<name>A0A0F7VTR8_STRLW</name>
<evidence type="ECO:0000256" key="1">
    <source>
        <dbReference type="SAM" id="MobiDB-lite"/>
    </source>
</evidence>
<dbReference type="Gene3D" id="3.40.50.150">
    <property type="entry name" value="Vaccinia Virus protein VP39"/>
    <property type="match status" value="1"/>
</dbReference>